<accession>A0AAD5S3U8</accession>
<comment type="caution">
    <text evidence="5">The sequence shown here is derived from an EMBL/GenBank/DDBJ whole genome shotgun (WGS) entry which is preliminary data.</text>
</comment>
<dbReference type="EMBL" id="JADGJD010001755">
    <property type="protein sequence ID" value="KAJ3038196.1"/>
    <property type="molecule type" value="Genomic_DNA"/>
</dbReference>
<comment type="subcellular location">
    <subcellularLocation>
        <location evidence="1">Endomembrane system</location>
    </subcellularLocation>
</comment>
<evidence type="ECO:0000259" key="4">
    <source>
        <dbReference type="Pfam" id="PF16209"/>
    </source>
</evidence>
<evidence type="ECO:0000256" key="2">
    <source>
        <dbReference type="ARBA" id="ARBA00022448"/>
    </source>
</evidence>
<feature type="domain" description="P-type ATPase N-terminal" evidence="4">
    <location>
        <begin position="40"/>
        <end position="101"/>
    </location>
</feature>
<reference evidence="5" key="1">
    <citation type="submission" date="2020-05" db="EMBL/GenBank/DDBJ databases">
        <title>Phylogenomic resolution of chytrid fungi.</title>
        <authorList>
            <person name="Stajich J.E."/>
            <person name="Amses K."/>
            <person name="Simmons R."/>
            <person name="Seto K."/>
            <person name="Myers J."/>
            <person name="Bonds A."/>
            <person name="Quandt C.A."/>
            <person name="Barry K."/>
            <person name="Liu P."/>
            <person name="Grigoriev I."/>
            <person name="Longcore J.E."/>
            <person name="James T.Y."/>
        </authorList>
    </citation>
    <scope>NUCLEOTIDE SEQUENCE</scope>
    <source>
        <strain evidence="5">JEL0318</strain>
    </source>
</reference>
<dbReference type="InterPro" id="IPR032631">
    <property type="entry name" value="P-type_ATPase_N"/>
</dbReference>
<evidence type="ECO:0000256" key="3">
    <source>
        <dbReference type="SAM" id="MobiDB-lite"/>
    </source>
</evidence>
<dbReference type="Proteomes" id="UP001212841">
    <property type="component" value="Unassembled WGS sequence"/>
</dbReference>
<name>A0AAD5S3U8_9FUNG</name>
<protein>
    <recommendedName>
        <fullName evidence="4">P-type ATPase N-terminal domain-containing protein</fullName>
    </recommendedName>
</protein>
<keyword evidence="2" id="KW-0813">Transport</keyword>
<feature type="non-terminal residue" evidence="5">
    <location>
        <position position="139"/>
    </location>
</feature>
<dbReference type="GO" id="GO:0140326">
    <property type="term" value="F:ATPase-coupled intramembrane lipid transporter activity"/>
    <property type="evidence" value="ECO:0007669"/>
    <property type="project" value="TreeGrafter"/>
</dbReference>
<dbReference type="PANTHER" id="PTHR24092">
    <property type="entry name" value="PROBABLE PHOSPHOLIPID-TRANSPORTING ATPASE"/>
    <property type="match status" value="1"/>
</dbReference>
<gene>
    <name evidence="5" type="ORF">HK097_003243</name>
</gene>
<evidence type="ECO:0000256" key="1">
    <source>
        <dbReference type="ARBA" id="ARBA00004308"/>
    </source>
</evidence>
<sequence length="139" mass="16419">MRFLSSRKDRVDIEKPEKPKDPPLRKIYIATPPPTTEIHDSQGRLTQHFPPNWIRTSKYNFFTFLPKNLWEQFRRAANLFFLLLVILQSIPDYQSIDPVVAALPLIIIVSLTAIKDGFEDWKRHKSDQEVNNLRVKRLH</sequence>
<dbReference type="PANTHER" id="PTHR24092:SF180">
    <property type="entry name" value="PHOSPHOLIPID-TRANSPORTING ATPASE DNF1-RELATED"/>
    <property type="match status" value="1"/>
</dbReference>
<evidence type="ECO:0000313" key="6">
    <source>
        <dbReference type="Proteomes" id="UP001212841"/>
    </source>
</evidence>
<dbReference type="InterPro" id="IPR023298">
    <property type="entry name" value="ATPase_P-typ_TM_dom_sf"/>
</dbReference>
<dbReference type="GO" id="GO:0012505">
    <property type="term" value="C:endomembrane system"/>
    <property type="evidence" value="ECO:0007669"/>
    <property type="project" value="UniProtKB-SubCell"/>
</dbReference>
<keyword evidence="6" id="KW-1185">Reference proteome</keyword>
<dbReference type="Pfam" id="PF16209">
    <property type="entry name" value="PhoLip_ATPase_N"/>
    <property type="match status" value="1"/>
</dbReference>
<dbReference type="AlphaFoldDB" id="A0AAD5S3U8"/>
<evidence type="ECO:0000313" key="5">
    <source>
        <dbReference type="EMBL" id="KAJ3038196.1"/>
    </source>
</evidence>
<feature type="region of interest" description="Disordered" evidence="3">
    <location>
        <begin position="1"/>
        <end position="25"/>
    </location>
</feature>
<feature type="compositionally biased region" description="Basic and acidic residues" evidence="3">
    <location>
        <begin position="1"/>
        <end position="24"/>
    </location>
</feature>
<dbReference type="GO" id="GO:0005886">
    <property type="term" value="C:plasma membrane"/>
    <property type="evidence" value="ECO:0007669"/>
    <property type="project" value="TreeGrafter"/>
</dbReference>
<dbReference type="GO" id="GO:0045332">
    <property type="term" value="P:phospholipid translocation"/>
    <property type="evidence" value="ECO:0007669"/>
    <property type="project" value="TreeGrafter"/>
</dbReference>
<dbReference type="SUPFAM" id="SSF81665">
    <property type="entry name" value="Calcium ATPase, transmembrane domain M"/>
    <property type="match status" value="1"/>
</dbReference>
<proteinExistence type="predicted"/>
<organism evidence="5 6">
    <name type="scientific">Rhizophlyctis rosea</name>
    <dbReference type="NCBI Taxonomy" id="64517"/>
    <lineage>
        <taxon>Eukaryota</taxon>
        <taxon>Fungi</taxon>
        <taxon>Fungi incertae sedis</taxon>
        <taxon>Chytridiomycota</taxon>
        <taxon>Chytridiomycota incertae sedis</taxon>
        <taxon>Chytridiomycetes</taxon>
        <taxon>Rhizophlyctidales</taxon>
        <taxon>Rhizophlyctidaceae</taxon>
        <taxon>Rhizophlyctis</taxon>
    </lineage>
</organism>